<feature type="non-terminal residue" evidence="1">
    <location>
        <position position="1"/>
    </location>
</feature>
<gene>
    <name evidence="1" type="ORF">HID58_069118</name>
</gene>
<name>A0ABQ7ZNE4_BRANA</name>
<sequence>RSVSSLSSHPSHPPLSKARLCTSGDRRVAAPLAPPPVPSSIILGLAYGLAGGVCFEELVLGHGLRGGWVVCGLADLVSSGGGFSECFPSVVVSWVREVEVIRWRSKISNDNSRSLASVKF</sequence>
<protein>
    <submittedName>
        <fullName evidence="1">Uncharacterized protein</fullName>
    </submittedName>
</protein>
<evidence type="ECO:0000313" key="2">
    <source>
        <dbReference type="Proteomes" id="UP000824890"/>
    </source>
</evidence>
<dbReference type="EMBL" id="JAGKQM010000015">
    <property type="protein sequence ID" value="KAH0881724.1"/>
    <property type="molecule type" value="Genomic_DNA"/>
</dbReference>
<keyword evidence="2" id="KW-1185">Reference proteome</keyword>
<proteinExistence type="predicted"/>
<evidence type="ECO:0000313" key="1">
    <source>
        <dbReference type="EMBL" id="KAH0881724.1"/>
    </source>
</evidence>
<organism evidence="1 2">
    <name type="scientific">Brassica napus</name>
    <name type="common">Rape</name>
    <dbReference type="NCBI Taxonomy" id="3708"/>
    <lineage>
        <taxon>Eukaryota</taxon>
        <taxon>Viridiplantae</taxon>
        <taxon>Streptophyta</taxon>
        <taxon>Embryophyta</taxon>
        <taxon>Tracheophyta</taxon>
        <taxon>Spermatophyta</taxon>
        <taxon>Magnoliopsida</taxon>
        <taxon>eudicotyledons</taxon>
        <taxon>Gunneridae</taxon>
        <taxon>Pentapetalae</taxon>
        <taxon>rosids</taxon>
        <taxon>malvids</taxon>
        <taxon>Brassicales</taxon>
        <taxon>Brassicaceae</taxon>
        <taxon>Brassiceae</taxon>
        <taxon>Brassica</taxon>
    </lineage>
</organism>
<reference evidence="1 2" key="1">
    <citation type="submission" date="2021-05" db="EMBL/GenBank/DDBJ databases">
        <title>Genome Assembly of Synthetic Allotetraploid Brassica napus Reveals Homoeologous Exchanges between Subgenomes.</title>
        <authorList>
            <person name="Davis J.T."/>
        </authorList>
    </citation>
    <scope>NUCLEOTIDE SEQUENCE [LARGE SCALE GENOMIC DNA]</scope>
    <source>
        <strain evidence="2">cv. Da-Ae</strain>
        <tissue evidence="1">Seedling</tissue>
    </source>
</reference>
<accession>A0ABQ7ZNE4</accession>
<dbReference type="Proteomes" id="UP000824890">
    <property type="component" value="Unassembled WGS sequence"/>
</dbReference>
<comment type="caution">
    <text evidence="1">The sequence shown here is derived from an EMBL/GenBank/DDBJ whole genome shotgun (WGS) entry which is preliminary data.</text>
</comment>